<evidence type="ECO:0000256" key="2">
    <source>
        <dbReference type="ARBA" id="ARBA00009610"/>
    </source>
</evidence>
<feature type="region of interest" description="Disordered" evidence="3">
    <location>
        <begin position="1"/>
        <end position="26"/>
    </location>
</feature>
<evidence type="ECO:0000256" key="4">
    <source>
        <dbReference type="SAM" id="Phobius"/>
    </source>
</evidence>
<dbReference type="PANTHER" id="PTHR15231">
    <property type="entry name" value="PHOSPHATIDYLINOSITOL N-ACETYLGLUCOSAMINYLTRANSFERASE SUBUNIT H"/>
    <property type="match status" value="1"/>
</dbReference>
<dbReference type="InterPro" id="IPR044215">
    <property type="entry name" value="PIG-H"/>
</dbReference>
<organism evidence="6 7">
    <name type="scientific">Penicillium angulare</name>
    <dbReference type="NCBI Taxonomy" id="116970"/>
    <lineage>
        <taxon>Eukaryota</taxon>
        <taxon>Fungi</taxon>
        <taxon>Dikarya</taxon>
        <taxon>Ascomycota</taxon>
        <taxon>Pezizomycotina</taxon>
        <taxon>Eurotiomycetes</taxon>
        <taxon>Eurotiomycetidae</taxon>
        <taxon>Eurotiales</taxon>
        <taxon>Aspergillaceae</taxon>
        <taxon>Penicillium</taxon>
    </lineage>
</organism>
<evidence type="ECO:0000313" key="7">
    <source>
        <dbReference type="Proteomes" id="UP001149165"/>
    </source>
</evidence>
<keyword evidence="4" id="KW-0472">Membrane</keyword>
<reference evidence="6" key="2">
    <citation type="journal article" date="2023" name="IMA Fungus">
        <title>Comparative genomic study of the Penicillium genus elucidates a diverse pangenome and 15 lateral gene transfer events.</title>
        <authorList>
            <person name="Petersen C."/>
            <person name="Sorensen T."/>
            <person name="Nielsen M.R."/>
            <person name="Sondergaard T.E."/>
            <person name="Sorensen J.L."/>
            <person name="Fitzpatrick D.A."/>
            <person name="Frisvad J.C."/>
            <person name="Nielsen K.L."/>
        </authorList>
    </citation>
    <scope>NUCLEOTIDE SEQUENCE</scope>
    <source>
        <strain evidence="6">IBT 30069</strain>
    </source>
</reference>
<accession>A0A9W9F3P5</accession>
<dbReference type="InterPro" id="IPR019328">
    <property type="entry name" value="PIGH-H_dom"/>
</dbReference>
<keyword evidence="4" id="KW-1133">Transmembrane helix</keyword>
<dbReference type="Proteomes" id="UP001149165">
    <property type="component" value="Unassembled WGS sequence"/>
</dbReference>
<dbReference type="Pfam" id="PF10181">
    <property type="entry name" value="PIG-H"/>
    <property type="match status" value="1"/>
</dbReference>
<dbReference type="AlphaFoldDB" id="A0A9W9F3P5"/>
<comment type="pathway">
    <text evidence="1">Glycolipid biosynthesis; glycosylphosphatidylinositol-anchor biosynthesis.</text>
</comment>
<dbReference type="EMBL" id="JAPQKH010000006">
    <property type="protein sequence ID" value="KAJ5092920.1"/>
    <property type="molecule type" value="Genomic_DNA"/>
</dbReference>
<name>A0A9W9F3P5_9EURO</name>
<gene>
    <name evidence="6" type="ORF">N7456_008781</name>
</gene>
<evidence type="ECO:0000259" key="5">
    <source>
        <dbReference type="Pfam" id="PF10181"/>
    </source>
</evidence>
<evidence type="ECO:0000256" key="3">
    <source>
        <dbReference type="SAM" id="MobiDB-lite"/>
    </source>
</evidence>
<feature type="transmembrane region" description="Helical" evidence="4">
    <location>
        <begin position="32"/>
        <end position="54"/>
    </location>
</feature>
<evidence type="ECO:0000256" key="1">
    <source>
        <dbReference type="ARBA" id="ARBA00004687"/>
    </source>
</evidence>
<proteinExistence type="inferred from homology"/>
<dbReference type="OrthoDB" id="6256716at2759"/>
<sequence>MPGRLRTRRPSPTTVSFTVSNAPHRSSSPTKILFGIQILLRAVLFCCAIVAGLVRLRHLPFELEERIASWKVVLEILDTPFGSRLCQLVDPYNPWAVTVVCAVVAYGVLRRGYTEESLLVIRGFGIQTSTSSSTYLSSAATRFIPTTQIQDIVIHEAFKGFEVRFYLAVIVEGEPDVLVVFPHLLPKREILEEVWRGSRRCLYDSKS</sequence>
<dbReference type="PANTHER" id="PTHR15231:SF1">
    <property type="entry name" value="PHOSPHATIDYLINOSITOL N-ACETYLGLUCOSAMINYLTRANSFERASE SUBUNIT H"/>
    <property type="match status" value="1"/>
</dbReference>
<keyword evidence="7" id="KW-1185">Reference proteome</keyword>
<evidence type="ECO:0000313" key="6">
    <source>
        <dbReference type="EMBL" id="KAJ5092920.1"/>
    </source>
</evidence>
<comment type="caution">
    <text evidence="6">The sequence shown here is derived from an EMBL/GenBank/DDBJ whole genome shotgun (WGS) entry which is preliminary data.</text>
</comment>
<reference evidence="6" key="1">
    <citation type="submission" date="2022-11" db="EMBL/GenBank/DDBJ databases">
        <authorList>
            <person name="Petersen C."/>
        </authorList>
    </citation>
    <scope>NUCLEOTIDE SEQUENCE</scope>
    <source>
        <strain evidence="6">IBT 30069</strain>
    </source>
</reference>
<feature type="compositionally biased region" description="Polar residues" evidence="3">
    <location>
        <begin position="10"/>
        <end position="26"/>
    </location>
</feature>
<dbReference type="GO" id="GO:0000506">
    <property type="term" value="C:glycosylphosphatidylinositol-N-acetylglucosaminyltransferase (GPI-GnT) complex"/>
    <property type="evidence" value="ECO:0007669"/>
    <property type="project" value="InterPro"/>
</dbReference>
<dbReference type="GO" id="GO:0006506">
    <property type="term" value="P:GPI anchor biosynthetic process"/>
    <property type="evidence" value="ECO:0007669"/>
    <property type="project" value="InterPro"/>
</dbReference>
<protein>
    <recommendedName>
        <fullName evidence="5">Phosphatidylinositol N-acetylglucosaminyltransferase subunit H conserved domain-containing protein</fullName>
    </recommendedName>
</protein>
<comment type="similarity">
    <text evidence="2">Belongs to the PIGH family.</text>
</comment>
<keyword evidence="4" id="KW-0812">Transmembrane</keyword>
<feature type="domain" description="Phosphatidylinositol N-acetylglucosaminyltransferase subunit H conserved" evidence="5">
    <location>
        <begin position="117"/>
        <end position="182"/>
    </location>
</feature>